<dbReference type="InterPro" id="IPR014044">
    <property type="entry name" value="CAP_dom"/>
</dbReference>
<feature type="compositionally biased region" description="Gly residues" evidence="1">
    <location>
        <begin position="142"/>
        <end position="162"/>
    </location>
</feature>
<proteinExistence type="predicted"/>
<feature type="region of interest" description="Disordered" evidence="1">
    <location>
        <begin position="138"/>
        <end position="162"/>
    </location>
</feature>
<organism evidence="3 4">
    <name type="scientific">Sorangium cellulosum</name>
    <name type="common">Polyangium cellulosum</name>
    <dbReference type="NCBI Taxonomy" id="56"/>
    <lineage>
        <taxon>Bacteria</taxon>
        <taxon>Pseudomonadati</taxon>
        <taxon>Myxococcota</taxon>
        <taxon>Polyangia</taxon>
        <taxon>Polyangiales</taxon>
        <taxon>Polyangiaceae</taxon>
        <taxon>Sorangium</taxon>
    </lineage>
</organism>
<dbReference type="EMBL" id="CP012670">
    <property type="protein sequence ID" value="AUX20952.1"/>
    <property type="molecule type" value="Genomic_DNA"/>
</dbReference>
<gene>
    <name evidence="3" type="ORF">SOCEGT47_014290</name>
</gene>
<dbReference type="InterPro" id="IPR043159">
    <property type="entry name" value="Lectin_gal-bd_sf"/>
</dbReference>
<dbReference type="Pfam" id="PF00188">
    <property type="entry name" value="CAP"/>
    <property type="match status" value="1"/>
</dbReference>
<dbReference type="PROSITE" id="PS50228">
    <property type="entry name" value="SUEL_LECTIN"/>
    <property type="match status" value="1"/>
</dbReference>
<protein>
    <recommendedName>
        <fullName evidence="2">SUEL-type lectin domain-containing protein</fullName>
    </recommendedName>
</protein>
<dbReference type="InterPro" id="IPR000922">
    <property type="entry name" value="Lectin_gal-bd_dom"/>
</dbReference>
<dbReference type="Gene3D" id="2.60.120.740">
    <property type="match status" value="1"/>
</dbReference>
<name>A0A4V0ND01_SORCE</name>
<dbReference type="PANTHER" id="PTHR31157">
    <property type="entry name" value="SCP DOMAIN-CONTAINING PROTEIN"/>
    <property type="match status" value="1"/>
</dbReference>
<dbReference type="Pfam" id="PF02140">
    <property type="entry name" value="SUEL_Lectin"/>
    <property type="match status" value="1"/>
</dbReference>
<dbReference type="CDD" id="cd22842">
    <property type="entry name" value="Gal_Rha_Lectin_BGal"/>
    <property type="match status" value="1"/>
</dbReference>
<dbReference type="SUPFAM" id="SSF55797">
    <property type="entry name" value="PR-1-like"/>
    <property type="match status" value="1"/>
</dbReference>
<evidence type="ECO:0000256" key="1">
    <source>
        <dbReference type="SAM" id="MobiDB-lite"/>
    </source>
</evidence>
<feature type="domain" description="SUEL-type lectin" evidence="2">
    <location>
        <begin position="50"/>
        <end position="136"/>
    </location>
</feature>
<reference evidence="3 4" key="1">
    <citation type="submission" date="2015-09" db="EMBL/GenBank/DDBJ databases">
        <title>Sorangium comparison.</title>
        <authorList>
            <person name="Zaburannyi N."/>
            <person name="Bunk B."/>
            <person name="Overmann J."/>
            <person name="Mueller R."/>
        </authorList>
    </citation>
    <scope>NUCLEOTIDE SEQUENCE [LARGE SCALE GENOMIC DNA]</scope>
    <source>
        <strain evidence="3 4">So ceGT47</strain>
    </source>
</reference>
<dbReference type="GO" id="GO:0030246">
    <property type="term" value="F:carbohydrate binding"/>
    <property type="evidence" value="ECO:0007669"/>
    <property type="project" value="InterPro"/>
</dbReference>
<dbReference type="AlphaFoldDB" id="A0A4V0ND01"/>
<dbReference type="CDD" id="cd05379">
    <property type="entry name" value="CAP_bacterial"/>
    <property type="match status" value="1"/>
</dbReference>
<dbReference type="PROSITE" id="PS51257">
    <property type="entry name" value="PROKAR_LIPOPROTEIN"/>
    <property type="match status" value="1"/>
</dbReference>
<dbReference type="InterPro" id="IPR035940">
    <property type="entry name" value="CAP_sf"/>
</dbReference>
<evidence type="ECO:0000313" key="4">
    <source>
        <dbReference type="Proteomes" id="UP000295781"/>
    </source>
</evidence>
<evidence type="ECO:0000313" key="3">
    <source>
        <dbReference type="EMBL" id="AUX20952.1"/>
    </source>
</evidence>
<dbReference type="Proteomes" id="UP000295781">
    <property type="component" value="Chromosome"/>
</dbReference>
<evidence type="ECO:0000259" key="2">
    <source>
        <dbReference type="PROSITE" id="PS50228"/>
    </source>
</evidence>
<dbReference type="Gene3D" id="3.40.33.10">
    <property type="entry name" value="CAP"/>
    <property type="match status" value="1"/>
</dbReference>
<accession>A0A4V0ND01</accession>
<dbReference type="PANTHER" id="PTHR31157:SF1">
    <property type="entry name" value="SCP DOMAIN-CONTAINING PROTEIN"/>
    <property type="match status" value="1"/>
</dbReference>
<sequence>MSAVHRTLVLALLAGGSFIGCLGSTDVEPLDEELSDEQGGALESSICDTAWEGSSITLACPAGHVISAIEFASYGRPSGVCGSFRAGSCNASSSRSVVERACLGQASCTVRASDATFGSDPCRRSWKQLYAQARCTPLSPDGGEGGGEGGEGGGGEGGSGGQSGGGEVCGNGVCGGGEDCSSCASDCGACPACDGAAPDTTSLDAEEQAFLGIINQYRAQNGLGALSACTSMNRAAQGHSEDMRDQNYFSHSSLDGRSPWDRACNACYELGCGPKTAMAENIAAGNSGAQATFDQWKNSPGHNTNMLGSSFKVIGIGRATGGGTYRSYWTTVFGGSAEASCN</sequence>